<dbReference type="EMBL" id="JANRHH010000047">
    <property type="protein sequence ID" value="MDN4594855.1"/>
    <property type="molecule type" value="Genomic_DNA"/>
</dbReference>
<sequence>MVRVRLATEEDVSLIYRWRQDEEVAYWASGGHGYSAVTYSQLLERIRGQRSDSRSLMFMVEIREDGGWKPIGACSFRDFDAVSRSVIIGFTIGEKSYWGKGYGTRALRVFVDLLFQRYNLHRIQLDTFDENRRAIRCYKKCGFVREGVLRKAFWTTHGYRDKIVMGLLREDWEKNRAGQ</sequence>
<evidence type="ECO:0000313" key="3">
    <source>
        <dbReference type="Proteomes" id="UP001174196"/>
    </source>
</evidence>
<dbReference type="PROSITE" id="PS51186">
    <property type="entry name" value="GNAT"/>
    <property type="match status" value="1"/>
</dbReference>
<dbReference type="PANTHER" id="PTHR43415:SF3">
    <property type="entry name" value="GNAT-FAMILY ACETYLTRANSFERASE"/>
    <property type="match status" value="1"/>
</dbReference>
<proteinExistence type="predicted"/>
<dbReference type="PANTHER" id="PTHR43415">
    <property type="entry name" value="SPERMIDINE N(1)-ACETYLTRANSFERASE"/>
    <property type="match status" value="1"/>
</dbReference>
<evidence type="ECO:0000259" key="1">
    <source>
        <dbReference type="PROSITE" id="PS51186"/>
    </source>
</evidence>
<dbReference type="InterPro" id="IPR000182">
    <property type="entry name" value="GNAT_dom"/>
</dbReference>
<keyword evidence="3" id="KW-1185">Reference proteome</keyword>
<dbReference type="SUPFAM" id="SSF55729">
    <property type="entry name" value="Acyl-CoA N-acyltransferases (Nat)"/>
    <property type="match status" value="1"/>
</dbReference>
<dbReference type="Proteomes" id="UP001174196">
    <property type="component" value="Unassembled WGS sequence"/>
</dbReference>
<feature type="domain" description="N-acetyltransferase" evidence="1">
    <location>
        <begin position="2"/>
        <end position="170"/>
    </location>
</feature>
<name>A0ABT8IPZ0_9BACL</name>
<dbReference type="RefSeq" id="WP_301239720.1">
    <property type="nucleotide sequence ID" value="NZ_JANRHH010000047.1"/>
</dbReference>
<gene>
    <name evidence="2" type="ORF">NWF35_13350</name>
</gene>
<evidence type="ECO:0000313" key="2">
    <source>
        <dbReference type="EMBL" id="MDN4594855.1"/>
    </source>
</evidence>
<comment type="caution">
    <text evidence="2">The sequence shown here is derived from an EMBL/GenBank/DDBJ whole genome shotgun (WGS) entry which is preliminary data.</text>
</comment>
<reference evidence="2" key="1">
    <citation type="submission" date="2022-08" db="EMBL/GenBank/DDBJ databases">
        <title>Polycladomyces zharkentsis sp. nov., a novel thermophilic CMC and starch-degrading bacterium isolated from a geothermal spring in Kazakhstan.</title>
        <authorList>
            <person name="Mashzhan A."/>
            <person name="Kistaubaeva A."/>
            <person name="Javier-Lopez R."/>
            <person name="Birkeland N.-K."/>
        </authorList>
    </citation>
    <scope>NUCLEOTIDE SEQUENCE</scope>
    <source>
        <strain evidence="2">KSR 13</strain>
    </source>
</reference>
<dbReference type="Gene3D" id="3.40.630.30">
    <property type="match status" value="1"/>
</dbReference>
<protein>
    <submittedName>
        <fullName evidence="2">GNAT family N-acetyltransferase</fullName>
    </submittedName>
</protein>
<dbReference type="InterPro" id="IPR016181">
    <property type="entry name" value="Acyl_CoA_acyltransferase"/>
</dbReference>
<organism evidence="2 3">
    <name type="scientific">Polycladomyces subterraneus</name>
    <dbReference type="NCBI Taxonomy" id="1016997"/>
    <lineage>
        <taxon>Bacteria</taxon>
        <taxon>Bacillati</taxon>
        <taxon>Bacillota</taxon>
        <taxon>Bacilli</taxon>
        <taxon>Bacillales</taxon>
        <taxon>Thermoactinomycetaceae</taxon>
        <taxon>Polycladomyces</taxon>
    </lineage>
</organism>
<dbReference type="Pfam" id="PF13302">
    <property type="entry name" value="Acetyltransf_3"/>
    <property type="match status" value="1"/>
</dbReference>
<accession>A0ABT8IPZ0</accession>